<evidence type="ECO:0000259" key="4">
    <source>
        <dbReference type="PROSITE" id="PS51032"/>
    </source>
</evidence>
<dbReference type="SUPFAM" id="SSF54171">
    <property type="entry name" value="DNA-binding domain"/>
    <property type="match status" value="1"/>
</dbReference>
<feature type="domain" description="AP2/ERF" evidence="4">
    <location>
        <begin position="73"/>
        <end position="124"/>
    </location>
</feature>
<evidence type="ECO:0000313" key="5">
    <source>
        <dbReference type="EMBL" id="CAB4146576.1"/>
    </source>
</evidence>
<dbReference type="Gene3D" id="3.90.75.20">
    <property type="match status" value="1"/>
</dbReference>
<keyword evidence="1" id="KW-0805">Transcription regulation</keyword>
<dbReference type="InterPro" id="IPR016177">
    <property type="entry name" value="DNA-bd_dom_sf"/>
</dbReference>
<dbReference type="Gene3D" id="3.30.730.10">
    <property type="entry name" value="AP2/ERF domain"/>
    <property type="match status" value="1"/>
</dbReference>
<dbReference type="GO" id="GO:0003700">
    <property type="term" value="F:DNA-binding transcription factor activity"/>
    <property type="evidence" value="ECO:0007669"/>
    <property type="project" value="InterPro"/>
</dbReference>
<dbReference type="Pfam" id="PF13392">
    <property type="entry name" value="HNH_3"/>
    <property type="match status" value="1"/>
</dbReference>
<keyword evidence="3" id="KW-0804">Transcription</keyword>
<name>A0A6J5NQQ6_9CAUD</name>
<keyword evidence="2" id="KW-0238">DNA-binding</keyword>
<dbReference type="EMBL" id="LR796471">
    <property type="protein sequence ID" value="CAB4146576.1"/>
    <property type="molecule type" value="Genomic_DNA"/>
</dbReference>
<evidence type="ECO:0000256" key="2">
    <source>
        <dbReference type="ARBA" id="ARBA00023125"/>
    </source>
</evidence>
<evidence type="ECO:0000256" key="1">
    <source>
        <dbReference type="ARBA" id="ARBA00023015"/>
    </source>
</evidence>
<evidence type="ECO:0000256" key="3">
    <source>
        <dbReference type="ARBA" id="ARBA00023163"/>
    </source>
</evidence>
<dbReference type="SUPFAM" id="SSF54060">
    <property type="entry name" value="His-Me finger endonucleases"/>
    <property type="match status" value="1"/>
</dbReference>
<dbReference type="SMART" id="SM00380">
    <property type="entry name" value="AP2"/>
    <property type="match status" value="1"/>
</dbReference>
<protein>
    <submittedName>
        <fullName evidence="6">HNH nuclease</fullName>
    </submittedName>
</protein>
<sequence length="125" mass="14404">MAEIGTTKPKGYRVAVVDGKMYRLHHLIWLYHRGEFASELDHINRKRSDNRIENLRSCTHSQNLGNVQARVHKYKGVTFCKATKKWRAQLNGHLGRFDTIEEAALAYNAAALEHFGEFAHLNKVM</sequence>
<dbReference type="InterPro" id="IPR036955">
    <property type="entry name" value="AP2/ERF_dom_sf"/>
</dbReference>
<dbReference type="EMBL" id="LR796707">
    <property type="protein sequence ID" value="CAB4161122.1"/>
    <property type="molecule type" value="Genomic_DNA"/>
</dbReference>
<dbReference type="GO" id="GO:0003677">
    <property type="term" value="F:DNA binding"/>
    <property type="evidence" value="ECO:0007669"/>
    <property type="project" value="UniProtKB-KW"/>
</dbReference>
<gene>
    <name evidence="5" type="ORF">UFOVP503_37</name>
    <name evidence="6" type="ORF">UFOVP763_31</name>
</gene>
<organism evidence="6">
    <name type="scientific">uncultured Caudovirales phage</name>
    <dbReference type="NCBI Taxonomy" id="2100421"/>
    <lineage>
        <taxon>Viruses</taxon>
        <taxon>Duplodnaviria</taxon>
        <taxon>Heunggongvirae</taxon>
        <taxon>Uroviricota</taxon>
        <taxon>Caudoviricetes</taxon>
        <taxon>Peduoviridae</taxon>
        <taxon>Maltschvirus</taxon>
        <taxon>Maltschvirus maltsch</taxon>
    </lineage>
</organism>
<dbReference type="InterPro" id="IPR003615">
    <property type="entry name" value="HNH_nuc"/>
</dbReference>
<dbReference type="InterPro" id="IPR044925">
    <property type="entry name" value="His-Me_finger_sf"/>
</dbReference>
<evidence type="ECO:0000313" key="6">
    <source>
        <dbReference type="EMBL" id="CAB4161122.1"/>
    </source>
</evidence>
<proteinExistence type="predicted"/>
<accession>A0A6J5NQQ6</accession>
<dbReference type="PROSITE" id="PS51032">
    <property type="entry name" value="AP2_ERF"/>
    <property type="match status" value="1"/>
</dbReference>
<reference evidence="6" key="1">
    <citation type="submission" date="2020-04" db="EMBL/GenBank/DDBJ databases">
        <authorList>
            <person name="Chiriac C."/>
            <person name="Salcher M."/>
            <person name="Ghai R."/>
            <person name="Kavagutti S V."/>
        </authorList>
    </citation>
    <scope>NUCLEOTIDE SEQUENCE</scope>
</reference>
<dbReference type="InterPro" id="IPR001471">
    <property type="entry name" value="AP2/ERF_dom"/>
</dbReference>